<dbReference type="Pfam" id="PF02563">
    <property type="entry name" value="Poly_export"/>
    <property type="match status" value="1"/>
</dbReference>
<keyword evidence="11 15" id="KW-0472">Membrane</keyword>
<feature type="domain" description="Polysaccharide export protein N-terminal" evidence="16">
    <location>
        <begin position="48"/>
        <end position="142"/>
    </location>
</feature>
<gene>
    <name evidence="18" type="ORF">E1163_03400</name>
</gene>
<dbReference type="Gene3D" id="3.30.1950.10">
    <property type="entry name" value="wza like domain"/>
    <property type="match status" value="1"/>
</dbReference>
<keyword evidence="15" id="KW-1133">Transmembrane helix</keyword>
<evidence type="ECO:0000256" key="3">
    <source>
        <dbReference type="ARBA" id="ARBA00022448"/>
    </source>
</evidence>
<evidence type="ECO:0000256" key="1">
    <source>
        <dbReference type="ARBA" id="ARBA00004571"/>
    </source>
</evidence>
<keyword evidence="13" id="KW-0998">Cell outer membrane</keyword>
<evidence type="ECO:0000256" key="7">
    <source>
        <dbReference type="ARBA" id="ARBA00022729"/>
    </source>
</evidence>
<evidence type="ECO:0000313" key="19">
    <source>
        <dbReference type="Proteomes" id="UP000798808"/>
    </source>
</evidence>
<dbReference type="Proteomes" id="UP000798808">
    <property type="component" value="Unassembled WGS sequence"/>
</dbReference>
<keyword evidence="4" id="KW-1134">Transmembrane beta strand</keyword>
<evidence type="ECO:0000256" key="5">
    <source>
        <dbReference type="ARBA" id="ARBA00022597"/>
    </source>
</evidence>
<keyword evidence="14" id="KW-0449">Lipoprotein</keyword>
<evidence type="ECO:0000259" key="17">
    <source>
        <dbReference type="Pfam" id="PF22461"/>
    </source>
</evidence>
<dbReference type="Pfam" id="PF22461">
    <property type="entry name" value="SLBB_2"/>
    <property type="match status" value="1"/>
</dbReference>
<dbReference type="Gene3D" id="3.10.560.10">
    <property type="entry name" value="Outer membrane lipoprotein wza domain like"/>
    <property type="match status" value="1"/>
</dbReference>
<evidence type="ECO:0000256" key="13">
    <source>
        <dbReference type="ARBA" id="ARBA00023237"/>
    </source>
</evidence>
<organism evidence="18 19">
    <name type="scientific">Fulvivirga kasyanovii</name>
    <dbReference type="NCBI Taxonomy" id="396812"/>
    <lineage>
        <taxon>Bacteria</taxon>
        <taxon>Pseudomonadati</taxon>
        <taxon>Bacteroidota</taxon>
        <taxon>Cytophagia</taxon>
        <taxon>Cytophagales</taxon>
        <taxon>Fulvivirgaceae</taxon>
        <taxon>Fulvivirga</taxon>
    </lineage>
</organism>
<accession>A0ABW9RJ00</accession>
<dbReference type="InterPro" id="IPR049712">
    <property type="entry name" value="Poly_export"/>
</dbReference>
<keyword evidence="9" id="KW-0406">Ion transport</keyword>
<evidence type="ECO:0000256" key="10">
    <source>
        <dbReference type="ARBA" id="ARBA00023114"/>
    </source>
</evidence>
<dbReference type="PANTHER" id="PTHR33619">
    <property type="entry name" value="POLYSACCHARIDE EXPORT PROTEIN GFCE-RELATED"/>
    <property type="match status" value="1"/>
</dbReference>
<feature type="transmembrane region" description="Helical" evidence="15">
    <location>
        <begin position="236"/>
        <end position="258"/>
    </location>
</feature>
<name>A0ABW9RJ00_9BACT</name>
<evidence type="ECO:0000256" key="14">
    <source>
        <dbReference type="ARBA" id="ARBA00023288"/>
    </source>
</evidence>
<evidence type="ECO:0000313" key="18">
    <source>
        <dbReference type="EMBL" id="MTI23983.1"/>
    </source>
</evidence>
<sequence>MRNLFILLFVVVLGASCVPNKKIVYLQKGDELNESFPKDTVLRVYDLADYEYRVQPEDILSIRFSSLTKEEFDIFSQTNAQNTTTNIGAISLSGYLVDKEGMIQFPEIGKVKVGGRTVHEIKDFLQELAADYLTQPVVNVRLLNFRVTLLGEVNSQGTINTYNNNMTMMEAIGLANGLTDLADRKNVKVIRQISGNNEVLYVNLLDEQYLQNSSFFVHQNDIIIVPPLKQRPFRKYFGQNVALFLSSASTLLLIINLITN</sequence>
<keyword evidence="8" id="KW-0625">Polysaccharide transport</keyword>
<comment type="subcellular location">
    <subcellularLocation>
        <location evidence="1">Cell outer membrane</location>
        <topology evidence="1">Multi-pass membrane protein</topology>
    </subcellularLocation>
</comment>
<keyword evidence="5" id="KW-0762">Sugar transport</keyword>
<evidence type="ECO:0000259" key="16">
    <source>
        <dbReference type="Pfam" id="PF02563"/>
    </source>
</evidence>
<evidence type="ECO:0000256" key="9">
    <source>
        <dbReference type="ARBA" id="ARBA00023065"/>
    </source>
</evidence>
<comment type="caution">
    <text evidence="18">The sequence shown here is derived from an EMBL/GenBank/DDBJ whole genome shotgun (WGS) entry which is preliminary data.</text>
</comment>
<feature type="domain" description="SLBB" evidence="17">
    <location>
        <begin position="146"/>
        <end position="225"/>
    </location>
</feature>
<keyword evidence="3" id="KW-0813">Transport</keyword>
<keyword evidence="12" id="KW-0564">Palmitate</keyword>
<evidence type="ECO:0000256" key="4">
    <source>
        <dbReference type="ARBA" id="ARBA00022452"/>
    </source>
</evidence>
<dbReference type="EMBL" id="SMLW01000342">
    <property type="protein sequence ID" value="MTI23983.1"/>
    <property type="molecule type" value="Genomic_DNA"/>
</dbReference>
<evidence type="ECO:0000256" key="15">
    <source>
        <dbReference type="SAM" id="Phobius"/>
    </source>
</evidence>
<dbReference type="InterPro" id="IPR054765">
    <property type="entry name" value="SLBB_dom"/>
</dbReference>
<keyword evidence="19" id="KW-1185">Reference proteome</keyword>
<dbReference type="PROSITE" id="PS51257">
    <property type="entry name" value="PROKAR_LIPOPROTEIN"/>
    <property type="match status" value="1"/>
</dbReference>
<comment type="similarity">
    <text evidence="2">Belongs to the BexD/CtrA/VexA family.</text>
</comment>
<proteinExistence type="inferred from homology"/>
<dbReference type="PANTHER" id="PTHR33619:SF3">
    <property type="entry name" value="POLYSACCHARIDE EXPORT PROTEIN GFCE-RELATED"/>
    <property type="match status" value="1"/>
</dbReference>
<dbReference type="RefSeq" id="WP_155169470.1">
    <property type="nucleotide sequence ID" value="NZ_BAAAFL010000055.1"/>
</dbReference>
<evidence type="ECO:0000256" key="8">
    <source>
        <dbReference type="ARBA" id="ARBA00023047"/>
    </source>
</evidence>
<keyword evidence="6 15" id="KW-0812">Transmembrane</keyword>
<evidence type="ECO:0000256" key="11">
    <source>
        <dbReference type="ARBA" id="ARBA00023136"/>
    </source>
</evidence>
<evidence type="ECO:0000256" key="6">
    <source>
        <dbReference type="ARBA" id="ARBA00022692"/>
    </source>
</evidence>
<evidence type="ECO:0000256" key="2">
    <source>
        <dbReference type="ARBA" id="ARBA00009450"/>
    </source>
</evidence>
<protein>
    <submittedName>
        <fullName evidence="18">Polysaccharide export protein</fullName>
    </submittedName>
</protein>
<dbReference type="InterPro" id="IPR003715">
    <property type="entry name" value="Poly_export_N"/>
</dbReference>
<keyword evidence="7" id="KW-0732">Signal</keyword>
<reference evidence="18 19" key="1">
    <citation type="submission" date="2019-02" db="EMBL/GenBank/DDBJ databases">
        <authorList>
            <person name="Goldberg S.R."/>
            <person name="Haltli B.A."/>
            <person name="Correa H."/>
            <person name="Russell K.G."/>
        </authorList>
    </citation>
    <scope>NUCLEOTIDE SEQUENCE [LARGE SCALE GENOMIC DNA]</scope>
    <source>
        <strain evidence="18 19">JCM 16186</strain>
    </source>
</reference>
<evidence type="ECO:0000256" key="12">
    <source>
        <dbReference type="ARBA" id="ARBA00023139"/>
    </source>
</evidence>
<keyword evidence="10" id="KW-0626">Porin</keyword>